<feature type="domain" description="Histidine kinase/HSP90-like ATPase" evidence="2">
    <location>
        <begin position="37"/>
        <end position="143"/>
    </location>
</feature>
<dbReference type="EMBL" id="JBIVGG010000004">
    <property type="protein sequence ID" value="MFJ4079392.1"/>
    <property type="molecule type" value="Genomic_DNA"/>
</dbReference>
<dbReference type="InterPro" id="IPR036890">
    <property type="entry name" value="HATPase_C_sf"/>
</dbReference>
<dbReference type="Pfam" id="PF13581">
    <property type="entry name" value="HATPase_c_2"/>
    <property type="match status" value="1"/>
</dbReference>
<dbReference type="Proteomes" id="UP001617511">
    <property type="component" value="Unassembled WGS sequence"/>
</dbReference>
<dbReference type="Gene3D" id="3.30.565.10">
    <property type="entry name" value="Histidine kinase-like ATPase, C-terminal domain"/>
    <property type="match status" value="1"/>
</dbReference>
<accession>A0ABW8FBH0</accession>
<dbReference type="GO" id="GO:0005524">
    <property type="term" value="F:ATP binding"/>
    <property type="evidence" value="ECO:0007669"/>
    <property type="project" value="UniProtKB-KW"/>
</dbReference>
<organism evidence="3 4">
    <name type="scientific">Streptomyces iakyrus</name>
    <dbReference type="NCBI Taxonomy" id="68219"/>
    <lineage>
        <taxon>Bacteria</taxon>
        <taxon>Bacillati</taxon>
        <taxon>Actinomycetota</taxon>
        <taxon>Actinomycetes</taxon>
        <taxon>Kitasatosporales</taxon>
        <taxon>Streptomycetaceae</taxon>
        <taxon>Streptomyces</taxon>
    </lineage>
</organism>
<keyword evidence="4" id="KW-1185">Reference proteome</keyword>
<keyword evidence="3" id="KW-0547">Nucleotide-binding</keyword>
<comment type="caution">
    <text evidence="3">The sequence shown here is derived from an EMBL/GenBank/DDBJ whole genome shotgun (WGS) entry which is preliminary data.</text>
</comment>
<name>A0ABW8FBH0_9ACTN</name>
<dbReference type="InterPro" id="IPR050267">
    <property type="entry name" value="Anti-sigma-factor_SerPK"/>
</dbReference>
<keyword evidence="1" id="KW-0808">Transferase</keyword>
<evidence type="ECO:0000256" key="1">
    <source>
        <dbReference type="ARBA" id="ARBA00022527"/>
    </source>
</evidence>
<sequence length="170" mass="17532">MVIPLMKQAADEPGTDEQATLRCGAVWAGGAACAVEARRALQAFLAYVPCTGRTPVPAPLAIDAELVVSELVTNAIRHAPGPCGMILRLSDEGLAITVWDTSAEQPVVRKRDGQRFGGHGMHVVHTVSAEVAVAPLGTGKQITAYLCTAPDLAPDADADAVALTDANPAA</sequence>
<keyword evidence="1" id="KW-0418">Kinase</keyword>
<dbReference type="InterPro" id="IPR003594">
    <property type="entry name" value="HATPase_dom"/>
</dbReference>
<dbReference type="RefSeq" id="WP_359633913.1">
    <property type="nucleotide sequence ID" value="NZ_JBEYEN010000006.1"/>
</dbReference>
<dbReference type="PROSITE" id="PS51257">
    <property type="entry name" value="PROKAR_LIPOPROTEIN"/>
    <property type="match status" value="1"/>
</dbReference>
<reference evidence="3 4" key="1">
    <citation type="submission" date="2024-10" db="EMBL/GenBank/DDBJ databases">
        <title>The Natural Products Discovery Center: Release of the First 8490 Sequenced Strains for Exploring Actinobacteria Biosynthetic Diversity.</title>
        <authorList>
            <person name="Kalkreuter E."/>
            <person name="Kautsar S.A."/>
            <person name="Yang D."/>
            <person name="Bader C.D."/>
            <person name="Teijaro C.N."/>
            <person name="Fluegel L."/>
            <person name="Davis C.M."/>
            <person name="Simpson J.R."/>
            <person name="Lauterbach L."/>
            <person name="Steele A.D."/>
            <person name="Gui C."/>
            <person name="Meng S."/>
            <person name="Li G."/>
            <person name="Viehrig K."/>
            <person name="Ye F."/>
            <person name="Su P."/>
            <person name="Kiefer A.F."/>
            <person name="Nichols A."/>
            <person name="Cepeda A.J."/>
            <person name="Yan W."/>
            <person name="Fan B."/>
            <person name="Jiang Y."/>
            <person name="Adhikari A."/>
            <person name="Zheng C.-J."/>
            <person name="Schuster L."/>
            <person name="Cowan T.M."/>
            <person name="Smanski M.J."/>
            <person name="Chevrette M.G."/>
            <person name="De Carvalho L.P.S."/>
            <person name="Shen B."/>
        </authorList>
    </citation>
    <scope>NUCLEOTIDE SEQUENCE [LARGE SCALE GENOMIC DNA]</scope>
    <source>
        <strain evidence="3 4">NPDC089932</strain>
    </source>
</reference>
<evidence type="ECO:0000313" key="4">
    <source>
        <dbReference type="Proteomes" id="UP001617511"/>
    </source>
</evidence>
<keyword evidence="1" id="KW-0723">Serine/threonine-protein kinase</keyword>
<dbReference type="PANTHER" id="PTHR35526:SF3">
    <property type="entry name" value="ANTI-SIGMA-F FACTOR RSBW"/>
    <property type="match status" value="1"/>
</dbReference>
<evidence type="ECO:0000313" key="3">
    <source>
        <dbReference type="EMBL" id="MFJ4079392.1"/>
    </source>
</evidence>
<dbReference type="PANTHER" id="PTHR35526">
    <property type="entry name" value="ANTI-SIGMA-F FACTOR RSBW-RELATED"/>
    <property type="match status" value="1"/>
</dbReference>
<gene>
    <name evidence="3" type="ORF">ACIP2Z_10595</name>
</gene>
<keyword evidence="3" id="KW-0067">ATP-binding</keyword>
<dbReference type="SUPFAM" id="SSF55874">
    <property type="entry name" value="ATPase domain of HSP90 chaperone/DNA topoisomerase II/histidine kinase"/>
    <property type="match status" value="1"/>
</dbReference>
<dbReference type="CDD" id="cd16936">
    <property type="entry name" value="HATPase_RsbW-like"/>
    <property type="match status" value="1"/>
</dbReference>
<protein>
    <submittedName>
        <fullName evidence="3">ATP-binding protein</fullName>
    </submittedName>
</protein>
<evidence type="ECO:0000259" key="2">
    <source>
        <dbReference type="Pfam" id="PF13581"/>
    </source>
</evidence>
<proteinExistence type="predicted"/>